<protein>
    <submittedName>
        <fullName evidence="2">Uncharacterized protein</fullName>
    </submittedName>
</protein>
<reference evidence="2 3" key="1">
    <citation type="submission" date="2015-11" db="EMBL/GenBank/DDBJ databases">
        <title>Expanding the genomic diversity of Burkholderia species for the development of highly accurate diagnostics.</title>
        <authorList>
            <person name="Sahl J."/>
            <person name="Keim P."/>
            <person name="Wagner D."/>
        </authorList>
    </citation>
    <scope>NUCLEOTIDE SEQUENCE [LARGE SCALE GENOMIC DNA]</scope>
    <source>
        <strain evidence="2 3">MSMB1960WGS</strain>
    </source>
</reference>
<keyword evidence="1" id="KW-0472">Membrane</keyword>
<keyword evidence="1" id="KW-1133">Transmembrane helix</keyword>
<comment type="caution">
    <text evidence="2">The sequence shown here is derived from an EMBL/GenBank/DDBJ whole genome shotgun (WGS) entry which is preliminary data.</text>
</comment>
<gene>
    <name evidence="2" type="ORF">WT44_26535</name>
</gene>
<sequence>MLPCDAKRFVNQRARQVTSGVSEEDGRPIMSPVCTNDFLGSNQEFVPCCLKDFLCFLQGACVFSALGTLFGFYFND</sequence>
<evidence type="ECO:0000313" key="2">
    <source>
        <dbReference type="EMBL" id="KWA55904.1"/>
    </source>
</evidence>
<organism evidence="2">
    <name type="scientific">Burkholderia stagnalis</name>
    <dbReference type="NCBI Taxonomy" id="1503054"/>
    <lineage>
        <taxon>Bacteria</taxon>
        <taxon>Pseudomonadati</taxon>
        <taxon>Pseudomonadota</taxon>
        <taxon>Betaproteobacteria</taxon>
        <taxon>Burkholderiales</taxon>
        <taxon>Burkholderiaceae</taxon>
        <taxon>Burkholderia</taxon>
        <taxon>Burkholderia cepacia complex</taxon>
    </lineage>
</organism>
<proteinExistence type="predicted"/>
<evidence type="ECO:0000256" key="1">
    <source>
        <dbReference type="SAM" id="Phobius"/>
    </source>
</evidence>
<feature type="transmembrane region" description="Helical" evidence="1">
    <location>
        <begin position="53"/>
        <end position="74"/>
    </location>
</feature>
<accession>A0A125FAW0</accession>
<dbReference type="AlphaFoldDB" id="A0A125FAW0"/>
<evidence type="ECO:0000313" key="3">
    <source>
        <dbReference type="Proteomes" id="UP000068603"/>
    </source>
</evidence>
<name>A0A125FAW0_9BURK</name>
<keyword evidence="1" id="KW-0812">Transmembrane</keyword>
<dbReference type="Proteomes" id="UP000068603">
    <property type="component" value="Unassembled WGS sequence"/>
</dbReference>
<dbReference type="EMBL" id="LPHB01000071">
    <property type="protein sequence ID" value="KWA55904.1"/>
    <property type="molecule type" value="Genomic_DNA"/>
</dbReference>